<dbReference type="InterPro" id="IPR001878">
    <property type="entry name" value="Znf_CCHC"/>
</dbReference>
<proteinExistence type="predicted"/>
<feature type="region of interest" description="Disordered" evidence="2">
    <location>
        <begin position="1"/>
        <end position="32"/>
    </location>
</feature>
<dbReference type="PANTHER" id="PTHR33170:SF2">
    <property type="entry name" value="OS12G0531500 PROTEIN"/>
    <property type="match status" value="1"/>
</dbReference>
<reference evidence="4" key="1">
    <citation type="submission" date="2023-07" db="EMBL/GenBank/DDBJ databases">
        <title>A chromosome-level genome assembly of Lolium multiflorum.</title>
        <authorList>
            <person name="Chen Y."/>
            <person name="Copetti D."/>
            <person name="Kolliker R."/>
            <person name="Studer B."/>
        </authorList>
    </citation>
    <scope>NUCLEOTIDE SEQUENCE</scope>
    <source>
        <strain evidence="4">02402/16</strain>
        <tissue evidence="4">Leaf</tissue>
    </source>
</reference>
<evidence type="ECO:0000313" key="4">
    <source>
        <dbReference type="EMBL" id="KAK1611592.1"/>
    </source>
</evidence>
<feature type="compositionally biased region" description="Basic and acidic residues" evidence="2">
    <location>
        <begin position="761"/>
        <end position="772"/>
    </location>
</feature>
<sequence>MSNGSPVRTGLGDAGGDFQIQDLVGGGASTSASRVAARGTASAPGRLSACGGGRFWARKSGAAARLGMLDGEGDGSSSGEEERFSSDASSPRRPSGQPTLGGFLERALAGGQGGDRRRRRRRVPFAPGGWPSRFGAPASLIWGLGAPRRGVERPPCPRGRTRGSSPETVALRPSTPAGREPVGLRRPEIEGCVPTAAVSAGLGTVGRPSPGPREEAGPDALEHPLLLLGPPREEDGLGRLRSVANGPVVAQAQPRRWLWLPLGCWDPELGFPARPSERYRRGTHIPFRTLFRIPDPPPLSRSFAEVVAMAGGGGGGGGSGGYGGGQGDGRKRRHDEQGGGRYGFNNNNNGGFFDGSGGGGRADGGGRSDGGGKDDYFYGGRSDGGGRPDFDQGYGGGRQGSGGGRYHDGGGQDGGYYNNPSGRRDGGRQGEERRGQQHQDEQWPHLAEGQRGRAQQGAPRGGGAKGGKLKGVAQGAPPQPKTKGKSKAAGGTASGPVGGECFRCGQEGHFQAECVNDPVCILCSQTGHVSAACPTRGRPLILQSYGHAITGGGFFNIEVEPLKVQAEGELFEAVIHFTSAPLTALQLSDELKSLLDDLWDWQVSKVSDTEFCVRFPSRETLRMSTRRGKIYLPLSKCDVDIREAFVSPRPGPTFPSVWVQITGLPGDLMVKERLMAAMTMIGRPVDDDELSIKKWKTEPVRMRFQCRYPERVKGTIHLCVNGEPFTLGIHAELGAPGAGGSSGPPRPPAPRDDEDGDDLESEGRSTDGEAWNRHRRRGSNKEKAKGTDKTGGGPGASQLKGCMGSRSAPQLGKVADQYGSNLRSFPALASLGRFAILSEVDEGGCPAKQVEGAPRSLLGVGEDETPLVSEEMVSQVTDLVGSWIRDSPTIEAASPVSAMEDMVVVPVGPRVVRSDGGSGQQPGAVMDLHGELTASISLAQGKRTKVVPAVVETTTKRTMRTTVPATPIRKSARNVGVAATSVMKKAQSLAAAKNLELPATTGTDADFSLLPSLSDSHLSSVITDSGMVFAPSSGSPVEALQLVRAKELAQATLAAAAARKARDEQERLAREANVSGVVADAVLDDAPSVASEDVLEDSDSGVQASLGDNVTLRSLRVRARERRPRLTETIRAEFTAPELRSLEVGSQFAWDWVPAAGHSGGMLLGFRDESFEVGQWKKGTFFISASIFQRSNKMKWCFFMVYGPADHRRTEEFLGVLTQAVEEAPYPVVVGVTSTSFALRVTRVTTVFPGPGSGGSTRLSPLWPFEN</sequence>
<dbReference type="GO" id="GO:0003676">
    <property type="term" value="F:nucleic acid binding"/>
    <property type="evidence" value="ECO:0007669"/>
    <property type="project" value="InterPro"/>
</dbReference>
<name>A0AAD8R0K2_LOLMU</name>
<comment type="caution">
    <text evidence="4">The sequence shown here is derived from an EMBL/GenBank/DDBJ whole genome shotgun (WGS) entry which is preliminary data.</text>
</comment>
<feature type="region of interest" description="Disordered" evidence="2">
    <location>
        <begin position="67"/>
        <end position="130"/>
    </location>
</feature>
<dbReference type="InterPro" id="IPR036875">
    <property type="entry name" value="Znf_CCHC_sf"/>
</dbReference>
<dbReference type="Proteomes" id="UP001231189">
    <property type="component" value="Unassembled WGS sequence"/>
</dbReference>
<dbReference type="PROSITE" id="PS50158">
    <property type="entry name" value="ZF_CCHC"/>
    <property type="match status" value="1"/>
</dbReference>
<evidence type="ECO:0000313" key="5">
    <source>
        <dbReference type="Proteomes" id="UP001231189"/>
    </source>
</evidence>
<dbReference type="SMART" id="SM00343">
    <property type="entry name" value="ZnF_C2HC"/>
    <property type="match status" value="2"/>
</dbReference>
<feature type="region of interest" description="Disordered" evidence="2">
    <location>
        <begin position="313"/>
        <end position="493"/>
    </location>
</feature>
<feature type="compositionally biased region" description="Basic and acidic residues" evidence="2">
    <location>
        <begin position="422"/>
        <end position="451"/>
    </location>
</feature>
<keyword evidence="5" id="KW-1185">Reference proteome</keyword>
<feature type="compositionally biased region" description="Gly residues" evidence="2">
    <location>
        <begin position="391"/>
        <end position="404"/>
    </location>
</feature>
<feature type="region of interest" description="Disordered" evidence="2">
    <location>
        <begin position="149"/>
        <end position="183"/>
    </location>
</feature>
<protein>
    <recommendedName>
        <fullName evidence="3">CCHC-type domain-containing protein</fullName>
    </recommendedName>
</protein>
<keyword evidence="1" id="KW-0479">Metal-binding</keyword>
<organism evidence="4 5">
    <name type="scientific">Lolium multiflorum</name>
    <name type="common">Italian ryegrass</name>
    <name type="synonym">Lolium perenne subsp. multiflorum</name>
    <dbReference type="NCBI Taxonomy" id="4521"/>
    <lineage>
        <taxon>Eukaryota</taxon>
        <taxon>Viridiplantae</taxon>
        <taxon>Streptophyta</taxon>
        <taxon>Embryophyta</taxon>
        <taxon>Tracheophyta</taxon>
        <taxon>Spermatophyta</taxon>
        <taxon>Magnoliopsida</taxon>
        <taxon>Liliopsida</taxon>
        <taxon>Poales</taxon>
        <taxon>Poaceae</taxon>
        <taxon>BOP clade</taxon>
        <taxon>Pooideae</taxon>
        <taxon>Poodae</taxon>
        <taxon>Poeae</taxon>
        <taxon>Poeae Chloroplast Group 2 (Poeae type)</taxon>
        <taxon>Loliodinae</taxon>
        <taxon>Loliinae</taxon>
        <taxon>Lolium</taxon>
    </lineage>
</organism>
<dbReference type="PANTHER" id="PTHR33170">
    <property type="entry name" value="DUF4283 DOMAIN-CONTAINING PROTEIN-RELATED"/>
    <property type="match status" value="1"/>
</dbReference>
<feature type="compositionally biased region" description="Basic and acidic residues" evidence="2">
    <location>
        <begin position="779"/>
        <end position="788"/>
    </location>
</feature>
<dbReference type="EMBL" id="JAUUTY010000007">
    <property type="protein sequence ID" value="KAK1611592.1"/>
    <property type="molecule type" value="Genomic_DNA"/>
</dbReference>
<dbReference type="Gene3D" id="4.10.60.10">
    <property type="entry name" value="Zinc finger, CCHC-type"/>
    <property type="match status" value="1"/>
</dbReference>
<feature type="domain" description="CCHC-type" evidence="3">
    <location>
        <begin position="501"/>
        <end position="514"/>
    </location>
</feature>
<accession>A0AAD8R0K2</accession>
<evidence type="ECO:0000256" key="1">
    <source>
        <dbReference type="PROSITE-ProRule" id="PRU00047"/>
    </source>
</evidence>
<keyword evidence="1" id="KW-0862">Zinc</keyword>
<dbReference type="GO" id="GO:0008270">
    <property type="term" value="F:zinc ion binding"/>
    <property type="evidence" value="ECO:0007669"/>
    <property type="project" value="UniProtKB-KW"/>
</dbReference>
<keyword evidence="1" id="KW-0863">Zinc-finger</keyword>
<dbReference type="Pfam" id="PF00098">
    <property type="entry name" value="zf-CCHC"/>
    <property type="match status" value="1"/>
</dbReference>
<dbReference type="SUPFAM" id="SSF57756">
    <property type="entry name" value="Retrovirus zinc finger-like domains"/>
    <property type="match status" value="1"/>
</dbReference>
<evidence type="ECO:0000259" key="3">
    <source>
        <dbReference type="PROSITE" id="PS50158"/>
    </source>
</evidence>
<feature type="compositionally biased region" description="Gly residues" evidence="2">
    <location>
        <begin position="313"/>
        <end position="327"/>
    </location>
</feature>
<dbReference type="AlphaFoldDB" id="A0AAD8R0K2"/>
<feature type="region of interest" description="Disordered" evidence="2">
    <location>
        <begin position="731"/>
        <end position="808"/>
    </location>
</feature>
<feature type="compositionally biased region" description="Basic and acidic residues" evidence="2">
    <location>
        <begin position="364"/>
        <end position="376"/>
    </location>
</feature>
<evidence type="ECO:0000256" key="2">
    <source>
        <dbReference type="SAM" id="MobiDB-lite"/>
    </source>
</evidence>
<feature type="compositionally biased region" description="Gly residues" evidence="2">
    <location>
        <begin position="352"/>
        <end position="363"/>
    </location>
</feature>
<gene>
    <name evidence="4" type="ORF">QYE76_035265</name>
</gene>